<dbReference type="InParanoid" id="Q2LVA4"/>
<dbReference type="STRING" id="56780.SYN_03105"/>
<evidence type="ECO:0000313" key="1">
    <source>
        <dbReference type="EMBL" id="ABC78013.1"/>
    </source>
</evidence>
<dbReference type="KEGG" id="sat:SYN_03105"/>
<keyword evidence="2" id="KW-1185">Reference proteome</keyword>
<evidence type="ECO:0000313" key="2">
    <source>
        <dbReference type="Proteomes" id="UP000001933"/>
    </source>
</evidence>
<name>Q2LVA4_SYNAS</name>
<dbReference type="AlphaFoldDB" id="Q2LVA4"/>
<reference evidence="1 2" key="1">
    <citation type="journal article" date="2007" name="Proc. Natl. Acad. Sci. U.S.A.">
        <title>The genome of Syntrophus aciditrophicus: life at the thermodynamic limit of microbial growth.</title>
        <authorList>
            <person name="McInerney M.J."/>
            <person name="Rohlin L."/>
            <person name="Mouttaki H."/>
            <person name="Kim U."/>
            <person name="Krupp R.S."/>
            <person name="Rios-Hernandez L."/>
            <person name="Sieber J."/>
            <person name="Struchtemeyer C.G."/>
            <person name="Bhattacharyya A."/>
            <person name="Campbell J.W."/>
            <person name="Gunsalus R.P."/>
        </authorList>
    </citation>
    <scope>NUCLEOTIDE SEQUENCE [LARGE SCALE GENOMIC DNA]</scope>
    <source>
        <strain evidence="1 2">SB</strain>
    </source>
</reference>
<dbReference type="HOGENOM" id="CLU_2940158_0_0_7"/>
<dbReference type="Proteomes" id="UP000001933">
    <property type="component" value="Chromosome"/>
</dbReference>
<accession>Q2LVA4</accession>
<dbReference type="EMBL" id="CP000252">
    <property type="protein sequence ID" value="ABC78013.1"/>
    <property type="molecule type" value="Genomic_DNA"/>
</dbReference>
<organism evidence="1 2">
    <name type="scientific">Syntrophus aciditrophicus (strain SB)</name>
    <dbReference type="NCBI Taxonomy" id="56780"/>
    <lineage>
        <taxon>Bacteria</taxon>
        <taxon>Pseudomonadati</taxon>
        <taxon>Thermodesulfobacteriota</taxon>
        <taxon>Syntrophia</taxon>
        <taxon>Syntrophales</taxon>
        <taxon>Syntrophaceae</taxon>
        <taxon>Syntrophus</taxon>
    </lineage>
</organism>
<proteinExistence type="predicted"/>
<gene>
    <name evidence="1" type="ORF">SYN_03105</name>
</gene>
<sequence length="60" mass="6863">MRDNLKFWQMVHPLQKSGLYNLKYFSAALNARNPKFFLLFPGPAAVGIKYQSLMQGKLSS</sequence>
<protein>
    <submittedName>
        <fullName evidence="1">Hypothetical cytosolic protein</fullName>
    </submittedName>
</protein>